<keyword evidence="1" id="KW-0812">Transmembrane</keyword>
<dbReference type="Proteomes" id="UP000315889">
    <property type="component" value="Unassembled WGS sequence"/>
</dbReference>
<evidence type="ECO:0000256" key="1">
    <source>
        <dbReference type="SAM" id="Phobius"/>
    </source>
</evidence>
<evidence type="ECO:0000313" key="2">
    <source>
        <dbReference type="EMBL" id="RZO18819.1"/>
    </source>
</evidence>
<comment type="caution">
    <text evidence="2">The sequence shown here is derived from an EMBL/GenBank/DDBJ whole genome shotgun (WGS) entry which is preliminary data.</text>
</comment>
<organism evidence="2 3">
    <name type="scientific">SAR92 clade bacterium</name>
    <dbReference type="NCBI Taxonomy" id="2315479"/>
    <lineage>
        <taxon>Bacteria</taxon>
        <taxon>Pseudomonadati</taxon>
        <taxon>Pseudomonadota</taxon>
        <taxon>Gammaproteobacteria</taxon>
        <taxon>Cellvibrionales</taxon>
        <taxon>Porticoccaceae</taxon>
        <taxon>SAR92 clade</taxon>
    </lineage>
</organism>
<keyword evidence="1" id="KW-1133">Transmembrane helix</keyword>
<keyword evidence="1" id="KW-0472">Membrane</keyword>
<gene>
    <name evidence="2" type="ORF">EVB03_09380</name>
</gene>
<protein>
    <submittedName>
        <fullName evidence="2">Uncharacterized protein</fullName>
    </submittedName>
</protein>
<reference evidence="2 3" key="1">
    <citation type="submission" date="2019-02" db="EMBL/GenBank/DDBJ databases">
        <title>Prokaryotic population dynamics and viral predation in marine succession experiment using metagenomics: the confinement effect.</title>
        <authorList>
            <person name="Haro-Moreno J.M."/>
            <person name="Rodriguez-Valera F."/>
            <person name="Lopez-Perez M."/>
        </authorList>
    </citation>
    <scope>NUCLEOTIDE SEQUENCE [LARGE SCALE GENOMIC DNA]</scope>
    <source>
        <strain evidence="2">MED-G170</strain>
    </source>
</reference>
<dbReference type="AlphaFoldDB" id="A0A520MC98"/>
<proteinExistence type="predicted"/>
<name>A0A520MC98_9GAMM</name>
<evidence type="ECO:0000313" key="3">
    <source>
        <dbReference type="Proteomes" id="UP000315889"/>
    </source>
</evidence>
<dbReference type="EMBL" id="SHBP01000023">
    <property type="protein sequence ID" value="RZO18819.1"/>
    <property type="molecule type" value="Genomic_DNA"/>
</dbReference>
<accession>A0A520MC98</accession>
<sequence>MALIKNTGSILKAVLGLLLVACVVFFLWNNLLVDPVSSVTSSGLSVEKTEIGPVIQDSSTTSPATPIKQVNSGADMLSLLAGEKFSLVTDFNGELDTIVLEVFNVSRNSKFTQLQSRGSDGSVSVVTLTPTLTSVLLKTPTNIFEYAGNEFNGILSQVASLDLSDDVREVKSIARPNKEDFQRRKISE</sequence>
<feature type="transmembrane region" description="Helical" evidence="1">
    <location>
        <begin position="9"/>
        <end position="28"/>
    </location>
</feature>